<feature type="transmembrane region" description="Helical" evidence="7">
    <location>
        <begin position="7"/>
        <end position="26"/>
    </location>
</feature>
<dbReference type="InterPro" id="IPR036097">
    <property type="entry name" value="HisK_dim/P_sf"/>
</dbReference>
<dbReference type="EMBL" id="VLKU01000003">
    <property type="protein sequence ID" value="TWI36030.1"/>
    <property type="molecule type" value="Genomic_DNA"/>
</dbReference>
<keyword evidence="6" id="KW-0902">Two-component regulatory system</keyword>
<keyword evidence="5" id="KW-0418">Kinase</keyword>
<dbReference type="PRINTS" id="PR00344">
    <property type="entry name" value="BCTRLSENSOR"/>
</dbReference>
<dbReference type="PROSITE" id="PS50109">
    <property type="entry name" value="HIS_KIN"/>
    <property type="match status" value="1"/>
</dbReference>
<evidence type="ECO:0000256" key="7">
    <source>
        <dbReference type="SAM" id="Phobius"/>
    </source>
</evidence>
<dbReference type="PANTHER" id="PTHR43711:SF1">
    <property type="entry name" value="HISTIDINE KINASE 1"/>
    <property type="match status" value="1"/>
</dbReference>
<comment type="caution">
    <text evidence="9">The sequence shown here is derived from an EMBL/GenBank/DDBJ whole genome shotgun (WGS) entry which is preliminary data.</text>
</comment>
<dbReference type="Pfam" id="PF00512">
    <property type="entry name" value="HisKA"/>
    <property type="match status" value="1"/>
</dbReference>
<dbReference type="Proteomes" id="UP000316225">
    <property type="component" value="Unassembled WGS sequence"/>
</dbReference>
<sequence length="475" mass="52946">MKRRTSLVLASMAISGFAAILLYAFVQLVSFQRSMDIKMGENMLWLMSQAEREGRRLHESFLEFSAGEESYDELMLRLDIFYSRMGLLTTDTPQARWFESTGLAPMLYQAEDRLDNLAAVLEAPAPDGSIDLGTARDHLLPILKDLGSLTNATMTRDRQEKQLQQARISETLYLITVAFFGLVLTGLLISVQLLLSIRAARKSLEDLEKHRAGLERIVADRTAELNAALATERSTKEAYRSFISTVSHQFRTPLSIIDVVAQRLIRRSEDFSSEMIVEKARRIRSSTQRLSELVTSVTNAARLDENHLVLSLACNDLNSIVRRAHEFHTEMMPQREITLELTGNLSCQCDAALIEQVVLNLLSNAVKYSPVGTEITIRTWQRGESVCCEVFDRGIGIPAEDQPRIFERFFRARNVSSNVGSGLGLALSRTIVELHGGYLAFNSMLGEGTVAGFCLPVTVEEPVGHEQIGTGKQAA</sequence>
<evidence type="ECO:0000256" key="1">
    <source>
        <dbReference type="ARBA" id="ARBA00000085"/>
    </source>
</evidence>
<dbReference type="Gene3D" id="1.10.287.130">
    <property type="match status" value="1"/>
</dbReference>
<organism evidence="9 10">
    <name type="scientific">Paracoccus sulfuroxidans</name>
    <dbReference type="NCBI Taxonomy" id="384678"/>
    <lineage>
        <taxon>Bacteria</taxon>
        <taxon>Pseudomonadati</taxon>
        <taxon>Pseudomonadota</taxon>
        <taxon>Alphaproteobacteria</taxon>
        <taxon>Rhodobacterales</taxon>
        <taxon>Paracoccaceae</taxon>
        <taxon>Paracoccus</taxon>
    </lineage>
</organism>
<comment type="catalytic activity">
    <reaction evidence="1">
        <text>ATP + protein L-histidine = ADP + protein N-phospho-L-histidine.</text>
        <dbReference type="EC" id="2.7.13.3"/>
    </reaction>
</comment>
<keyword evidence="7" id="KW-0472">Membrane</keyword>
<proteinExistence type="predicted"/>
<protein>
    <recommendedName>
        <fullName evidence="2">histidine kinase</fullName>
        <ecNumber evidence="2">2.7.13.3</ecNumber>
    </recommendedName>
</protein>
<accession>A0A562NVH6</accession>
<dbReference type="CDD" id="cd00082">
    <property type="entry name" value="HisKA"/>
    <property type="match status" value="1"/>
</dbReference>
<evidence type="ECO:0000256" key="2">
    <source>
        <dbReference type="ARBA" id="ARBA00012438"/>
    </source>
</evidence>
<evidence type="ECO:0000313" key="10">
    <source>
        <dbReference type="Proteomes" id="UP000316225"/>
    </source>
</evidence>
<dbReference type="Gene3D" id="3.30.565.10">
    <property type="entry name" value="Histidine kinase-like ATPase, C-terminal domain"/>
    <property type="match status" value="1"/>
</dbReference>
<evidence type="ECO:0000313" key="9">
    <source>
        <dbReference type="EMBL" id="TWI36030.1"/>
    </source>
</evidence>
<dbReference type="RefSeq" id="WP_145397077.1">
    <property type="nucleotide sequence ID" value="NZ_VLKU01000003.1"/>
</dbReference>
<dbReference type="SUPFAM" id="SSF55874">
    <property type="entry name" value="ATPase domain of HSP90 chaperone/DNA topoisomerase II/histidine kinase"/>
    <property type="match status" value="1"/>
</dbReference>
<evidence type="ECO:0000259" key="8">
    <source>
        <dbReference type="PROSITE" id="PS50109"/>
    </source>
</evidence>
<reference evidence="9 10" key="1">
    <citation type="journal article" date="2015" name="Stand. Genomic Sci.">
        <title>Genomic Encyclopedia of Bacterial and Archaeal Type Strains, Phase III: the genomes of soil and plant-associated and newly described type strains.</title>
        <authorList>
            <person name="Whitman W.B."/>
            <person name="Woyke T."/>
            <person name="Klenk H.P."/>
            <person name="Zhou Y."/>
            <person name="Lilburn T.G."/>
            <person name="Beck B.J."/>
            <person name="De Vos P."/>
            <person name="Vandamme P."/>
            <person name="Eisen J.A."/>
            <person name="Garrity G."/>
            <person name="Hugenholtz P."/>
            <person name="Kyrpides N.C."/>
        </authorList>
    </citation>
    <scope>NUCLEOTIDE SEQUENCE [LARGE SCALE GENOMIC DNA]</scope>
    <source>
        <strain evidence="9 10">CGMCC 1.5364</strain>
    </source>
</reference>
<evidence type="ECO:0000256" key="3">
    <source>
        <dbReference type="ARBA" id="ARBA00022553"/>
    </source>
</evidence>
<dbReference type="GO" id="GO:0000155">
    <property type="term" value="F:phosphorelay sensor kinase activity"/>
    <property type="evidence" value="ECO:0007669"/>
    <property type="project" value="InterPro"/>
</dbReference>
<dbReference type="SUPFAM" id="SSF47384">
    <property type="entry name" value="Homodimeric domain of signal transducing histidine kinase"/>
    <property type="match status" value="1"/>
</dbReference>
<dbReference type="InterPro" id="IPR003661">
    <property type="entry name" value="HisK_dim/P_dom"/>
</dbReference>
<keyword evidence="10" id="KW-1185">Reference proteome</keyword>
<dbReference type="SMART" id="SM00387">
    <property type="entry name" value="HATPase_c"/>
    <property type="match status" value="1"/>
</dbReference>
<evidence type="ECO:0000256" key="6">
    <source>
        <dbReference type="ARBA" id="ARBA00023012"/>
    </source>
</evidence>
<feature type="transmembrane region" description="Helical" evidence="7">
    <location>
        <begin position="172"/>
        <end position="195"/>
    </location>
</feature>
<dbReference type="InterPro" id="IPR003594">
    <property type="entry name" value="HATPase_dom"/>
</dbReference>
<dbReference type="Pfam" id="PF02518">
    <property type="entry name" value="HATPase_c"/>
    <property type="match status" value="1"/>
</dbReference>
<dbReference type="InterPro" id="IPR036890">
    <property type="entry name" value="HATPase_C_sf"/>
</dbReference>
<keyword evidence="3" id="KW-0597">Phosphoprotein</keyword>
<dbReference type="InterPro" id="IPR004358">
    <property type="entry name" value="Sig_transdc_His_kin-like_C"/>
</dbReference>
<dbReference type="InterPro" id="IPR005467">
    <property type="entry name" value="His_kinase_dom"/>
</dbReference>
<gene>
    <name evidence="9" type="ORF">IQ24_01393</name>
</gene>
<dbReference type="PANTHER" id="PTHR43711">
    <property type="entry name" value="TWO-COMPONENT HISTIDINE KINASE"/>
    <property type="match status" value="1"/>
</dbReference>
<dbReference type="EC" id="2.7.13.3" evidence="2"/>
<evidence type="ECO:0000256" key="4">
    <source>
        <dbReference type="ARBA" id="ARBA00022679"/>
    </source>
</evidence>
<dbReference type="CDD" id="cd00075">
    <property type="entry name" value="HATPase"/>
    <property type="match status" value="1"/>
</dbReference>
<keyword evidence="4" id="KW-0808">Transferase</keyword>
<dbReference type="InterPro" id="IPR050736">
    <property type="entry name" value="Sensor_HK_Regulatory"/>
</dbReference>
<name>A0A562NVH6_9RHOB</name>
<dbReference type="SMART" id="SM00388">
    <property type="entry name" value="HisKA"/>
    <property type="match status" value="1"/>
</dbReference>
<feature type="domain" description="Histidine kinase" evidence="8">
    <location>
        <begin position="245"/>
        <end position="459"/>
    </location>
</feature>
<evidence type="ECO:0000256" key="5">
    <source>
        <dbReference type="ARBA" id="ARBA00022777"/>
    </source>
</evidence>
<dbReference type="AlphaFoldDB" id="A0A562NVH6"/>
<keyword evidence="7" id="KW-0812">Transmembrane</keyword>
<dbReference type="FunFam" id="3.30.565.10:FF:000006">
    <property type="entry name" value="Sensor histidine kinase WalK"/>
    <property type="match status" value="1"/>
</dbReference>
<dbReference type="OrthoDB" id="9815202at2"/>
<keyword evidence="7" id="KW-1133">Transmembrane helix</keyword>